<dbReference type="RefSeq" id="WP_043081810.1">
    <property type="nucleotide sequence ID" value="NZ_CACVCI010000001.1"/>
</dbReference>
<dbReference type="GO" id="GO:0016020">
    <property type="term" value="C:membrane"/>
    <property type="evidence" value="ECO:0007669"/>
    <property type="project" value="InterPro"/>
</dbReference>
<dbReference type="Proteomes" id="UP000036196">
    <property type="component" value="Unassembled WGS sequence"/>
</dbReference>
<dbReference type="EMBL" id="ABLOKC030000024">
    <property type="protein sequence ID" value="EML1473040.1"/>
    <property type="molecule type" value="Genomic_DNA"/>
</dbReference>
<dbReference type="NCBIfam" id="NF007487">
    <property type="entry name" value="PRK10081.1"/>
    <property type="match status" value="1"/>
</dbReference>
<evidence type="ECO:0000256" key="5">
    <source>
        <dbReference type="ARBA" id="ARBA00023139"/>
    </source>
</evidence>
<gene>
    <name evidence="8" type="primary">ecnB</name>
    <name evidence="9" type="ORF">ABW06_07755</name>
    <name evidence="8" type="ORF">QEG54_003826</name>
    <name evidence="10" type="ORF">RBJ30_12175</name>
</gene>
<reference evidence="8" key="3">
    <citation type="submission" date="2024-02" db="EMBL/GenBank/DDBJ databases">
        <authorList>
            <consortium name="Clinical and Environmental Microbiology Branch: Whole genome sequencing antimicrobial resistance pathogens in the healthcare setting"/>
        </authorList>
    </citation>
    <scope>NUCLEOTIDE SEQUENCE</scope>
    <source>
        <strain evidence="8">2021DK-00143</strain>
    </source>
</reference>
<dbReference type="Pfam" id="PF08085">
    <property type="entry name" value="Entericidin"/>
    <property type="match status" value="1"/>
</dbReference>
<comment type="caution">
    <text evidence="9">The sequence shown here is derived from an EMBL/GenBank/DDBJ whole genome shotgun (WGS) entry which is preliminary data.</text>
</comment>
<comment type="similarity">
    <text evidence="1">Belongs to the EcnA/EcnB lipoprotein family.</text>
</comment>
<protein>
    <submittedName>
        <fullName evidence="9">Entericidin B membrane lipoprotein</fullName>
    </submittedName>
    <submittedName>
        <fullName evidence="8">Lipoprotein toxin entericidin B</fullName>
    </submittedName>
</protein>
<dbReference type="InterPro" id="IPR012556">
    <property type="entry name" value="Entericidin"/>
</dbReference>
<accession>A0A089PL20</accession>
<dbReference type="eggNOG" id="COG5510">
    <property type="taxonomic scope" value="Bacteria"/>
</dbReference>
<dbReference type="Proteomes" id="UP001236270">
    <property type="component" value="Unassembled WGS sequence"/>
</dbReference>
<dbReference type="GO" id="GO:0009636">
    <property type="term" value="P:response to toxic substance"/>
    <property type="evidence" value="ECO:0007669"/>
    <property type="project" value="InterPro"/>
</dbReference>
<evidence type="ECO:0000313" key="10">
    <source>
        <dbReference type="EMBL" id="MDQ2309846.1"/>
    </source>
</evidence>
<dbReference type="GeneID" id="61383024"/>
<sequence length="48" mass="4741">MIKKSIAAFFSLLVLSAVLSGCNTTRGVGQDISAGGNAISGAATDAQK</sequence>
<dbReference type="EMBL" id="JAVDNV010000007">
    <property type="protein sequence ID" value="MDQ2309846.1"/>
    <property type="molecule type" value="Genomic_DNA"/>
</dbReference>
<keyword evidence="6 9" id="KW-0449">Lipoprotein</keyword>
<reference evidence="9 11" key="1">
    <citation type="submission" date="2015-05" db="EMBL/GenBank/DDBJ databases">
        <title>Genome sequences of Pluralibacter gergoviae.</title>
        <authorList>
            <person name="Greninger A.L."/>
            <person name="Miller S."/>
        </authorList>
    </citation>
    <scope>NUCLEOTIDE SEQUENCE [LARGE SCALE GENOMIC DNA]</scope>
    <source>
        <strain evidence="9 11">JS81F13</strain>
    </source>
</reference>
<keyword evidence="3 7" id="KW-0732">Signal</keyword>
<dbReference type="PROSITE" id="PS51257">
    <property type="entry name" value="PROKAR_LIPOPROTEIN"/>
    <property type="match status" value="1"/>
</dbReference>
<proteinExistence type="inferred from homology"/>
<dbReference type="KEGG" id="pge:LG71_06340"/>
<evidence type="ECO:0000256" key="3">
    <source>
        <dbReference type="ARBA" id="ARBA00022729"/>
    </source>
</evidence>
<dbReference type="STRING" id="61647.LG71_06340"/>
<evidence type="ECO:0000256" key="1">
    <source>
        <dbReference type="ARBA" id="ARBA00010296"/>
    </source>
</evidence>
<feature type="signal peptide" evidence="7">
    <location>
        <begin position="1"/>
        <end position="20"/>
    </location>
</feature>
<feature type="chain" id="PRO_5015029616" evidence="7">
    <location>
        <begin position="21"/>
        <end position="48"/>
    </location>
</feature>
<dbReference type="EMBL" id="LDZF01000006">
    <property type="protein sequence ID" value="KMK14721.1"/>
    <property type="molecule type" value="Genomic_DNA"/>
</dbReference>
<keyword evidence="11" id="KW-1185">Reference proteome</keyword>
<reference evidence="10" key="2">
    <citation type="submission" date="2023-08" db="EMBL/GenBank/DDBJ databases">
        <title>WGS of pathogenic bacterial species, Los Angeles County Public Health Laboratories.</title>
        <authorList>
            <person name="Garrigues J.M."/>
            <person name="Green N.M."/>
        </authorList>
    </citation>
    <scope>NUCLEOTIDE SEQUENCE</scope>
    <source>
        <strain evidence="10">LACPHL-BACT-2023-00068</strain>
    </source>
</reference>
<dbReference type="AlphaFoldDB" id="A0A089PL20"/>
<keyword evidence="5" id="KW-0564">Palmitate</keyword>
<evidence type="ECO:0000313" key="8">
    <source>
        <dbReference type="EMBL" id="EML1473040.1"/>
    </source>
</evidence>
<keyword evidence="4" id="KW-0472">Membrane</keyword>
<dbReference type="PATRIC" id="fig|61647.13.peg.3817"/>
<name>A0A089PL20_PLUGE</name>
<evidence type="ECO:0000313" key="9">
    <source>
        <dbReference type="EMBL" id="KMK14721.1"/>
    </source>
</evidence>
<evidence type="ECO:0000313" key="11">
    <source>
        <dbReference type="Proteomes" id="UP000036196"/>
    </source>
</evidence>
<evidence type="ECO:0000256" key="7">
    <source>
        <dbReference type="SAM" id="SignalP"/>
    </source>
</evidence>
<evidence type="ECO:0000256" key="4">
    <source>
        <dbReference type="ARBA" id="ARBA00023136"/>
    </source>
</evidence>
<evidence type="ECO:0000256" key="2">
    <source>
        <dbReference type="ARBA" id="ARBA00022475"/>
    </source>
</evidence>
<organism evidence="9 11">
    <name type="scientific">Pluralibacter gergoviae</name>
    <name type="common">Enterobacter gergoviae</name>
    <dbReference type="NCBI Taxonomy" id="61647"/>
    <lineage>
        <taxon>Bacteria</taxon>
        <taxon>Pseudomonadati</taxon>
        <taxon>Pseudomonadota</taxon>
        <taxon>Gammaproteobacteria</taxon>
        <taxon>Enterobacterales</taxon>
        <taxon>Enterobacteriaceae</taxon>
        <taxon>Pluralibacter</taxon>
    </lineage>
</organism>
<keyword evidence="2" id="KW-1003">Cell membrane</keyword>
<evidence type="ECO:0000256" key="6">
    <source>
        <dbReference type="ARBA" id="ARBA00023288"/>
    </source>
</evidence>